<organism evidence="5 6">
    <name type="scientific">Anabas testudineus</name>
    <name type="common">Climbing perch</name>
    <name type="synonym">Anthias testudineus</name>
    <dbReference type="NCBI Taxonomy" id="64144"/>
    <lineage>
        <taxon>Eukaryota</taxon>
        <taxon>Metazoa</taxon>
        <taxon>Chordata</taxon>
        <taxon>Craniata</taxon>
        <taxon>Vertebrata</taxon>
        <taxon>Euteleostomi</taxon>
        <taxon>Actinopterygii</taxon>
        <taxon>Neopterygii</taxon>
        <taxon>Teleostei</taxon>
        <taxon>Neoteleostei</taxon>
        <taxon>Acanthomorphata</taxon>
        <taxon>Anabantaria</taxon>
        <taxon>Anabantiformes</taxon>
        <taxon>Anabantoidei</taxon>
        <taxon>Anabantidae</taxon>
        <taxon>Anabas</taxon>
    </lineage>
</organism>
<dbReference type="GO" id="GO:0035023">
    <property type="term" value="P:regulation of Rho protein signal transduction"/>
    <property type="evidence" value="ECO:0007669"/>
    <property type="project" value="InterPro"/>
</dbReference>
<feature type="compositionally biased region" description="Low complexity" evidence="3">
    <location>
        <begin position="306"/>
        <end position="328"/>
    </location>
</feature>
<dbReference type="GeneTree" id="ENSGT00940000157993"/>
<dbReference type="Gene3D" id="1.10.555.10">
    <property type="entry name" value="Rho GTPase activation protein"/>
    <property type="match status" value="1"/>
</dbReference>
<dbReference type="PANTHER" id="PTHR23179:SF26">
    <property type="entry name" value="T-CELL ACTIVATION RHO GTPASE-ACTIVATING PROTEIN"/>
    <property type="match status" value="1"/>
</dbReference>
<dbReference type="AlphaFoldDB" id="A0A3Q1IQB0"/>
<dbReference type="InterPro" id="IPR008936">
    <property type="entry name" value="Rho_GTPase_activation_prot"/>
</dbReference>
<reference evidence="5" key="1">
    <citation type="submission" date="2021-04" db="EMBL/GenBank/DDBJ databases">
        <authorList>
            <consortium name="Wellcome Sanger Institute Data Sharing"/>
        </authorList>
    </citation>
    <scope>NUCLEOTIDE SEQUENCE [LARGE SCALE GENOMIC DNA]</scope>
</reference>
<evidence type="ECO:0000256" key="1">
    <source>
        <dbReference type="ARBA" id="ARBA00022468"/>
    </source>
</evidence>
<reference evidence="5" key="3">
    <citation type="submission" date="2025-09" db="UniProtKB">
        <authorList>
            <consortium name="Ensembl"/>
        </authorList>
    </citation>
    <scope>IDENTIFICATION</scope>
</reference>
<feature type="region of interest" description="Disordered" evidence="3">
    <location>
        <begin position="505"/>
        <end position="533"/>
    </location>
</feature>
<feature type="compositionally biased region" description="Polar residues" evidence="3">
    <location>
        <begin position="456"/>
        <end position="474"/>
    </location>
</feature>
<dbReference type="GO" id="GO:0007165">
    <property type="term" value="P:signal transduction"/>
    <property type="evidence" value="ECO:0007669"/>
    <property type="project" value="InterPro"/>
</dbReference>
<dbReference type="SUPFAM" id="SSF48350">
    <property type="entry name" value="GTPase activation domain, GAP"/>
    <property type="match status" value="1"/>
</dbReference>
<evidence type="ECO:0000256" key="3">
    <source>
        <dbReference type="SAM" id="MobiDB-lite"/>
    </source>
</evidence>
<dbReference type="CDD" id="cd04402">
    <property type="entry name" value="RhoGAP_ARHGAP20"/>
    <property type="match status" value="1"/>
</dbReference>
<evidence type="ECO:0000256" key="2">
    <source>
        <dbReference type="ARBA" id="ARBA00022553"/>
    </source>
</evidence>
<evidence type="ECO:0000313" key="5">
    <source>
        <dbReference type="Ensembl" id="ENSATEP00000024017.2"/>
    </source>
</evidence>
<dbReference type="OrthoDB" id="27389at2759"/>
<dbReference type="GO" id="GO:0005096">
    <property type="term" value="F:GTPase activator activity"/>
    <property type="evidence" value="ECO:0007669"/>
    <property type="project" value="UniProtKB-KW"/>
</dbReference>
<dbReference type="Pfam" id="PF00620">
    <property type="entry name" value="RhoGAP"/>
    <property type="match status" value="1"/>
</dbReference>
<evidence type="ECO:0000259" key="4">
    <source>
        <dbReference type="PROSITE" id="PS50238"/>
    </source>
</evidence>
<accession>A0A3Q1IQB0</accession>
<evidence type="ECO:0000313" key="6">
    <source>
        <dbReference type="Proteomes" id="UP000265040"/>
    </source>
</evidence>
<proteinExistence type="predicted"/>
<dbReference type="PROSITE" id="PS50238">
    <property type="entry name" value="RHOGAP"/>
    <property type="match status" value="1"/>
</dbReference>
<dbReference type="InterPro" id="IPR000198">
    <property type="entry name" value="RhoGAP_dom"/>
</dbReference>
<reference evidence="5" key="2">
    <citation type="submission" date="2025-08" db="UniProtKB">
        <authorList>
            <consortium name="Ensembl"/>
        </authorList>
    </citation>
    <scope>IDENTIFICATION</scope>
</reference>
<dbReference type="SMART" id="SM00324">
    <property type="entry name" value="RhoGAP"/>
    <property type="match status" value="1"/>
</dbReference>
<keyword evidence="6" id="KW-1185">Reference proteome</keyword>
<dbReference type="PANTHER" id="PTHR23179">
    <property type="entry name" value="T-CELL ACTIVATION RHO GTPASE ACTIVATING PROTEIN-RELATED"/>
    <property type="match status" value="1"/>
</dbReference>
<dbReference type="Proteomes" id="UP000265040">
    <property type="component" value="Chromosome 24"/>
</dbReference>
<name>A0A3Q1IQB0_ANATE</name>
<dbReference type="Ensembl" id="ENSATET00000024403.3">
    <property type="protein sequence ID" value="ENSATEP00000024017.2"/>
    <property type="gene ID" value="ENSATEG00000016630.3"/>
</dbReference>
<keyword evidence="1" id="KW-0343">GTPase activation</keyword>
<protein>
    <recommendedName>
        <fullName evidence="4">Rho-GAP domain-containing protein</fullName>
    </recommendedName>
</protein>
<keyword evidence="2" id="KW-0597">Phosphoprotein</keyword>
<dbReference type="InParanoid" id="A0A3Q1IQB0"/>
<gene>
    <name evidence="5" type="primary">TAGAP</name>
</gene>
<feature type="region of interest" description="Disordered" evidence="3">
    <location>
        <begin position="437"/>
        <end position="490"/>
    </location>
</feature>
<sequence length="666" mass="74238">MKVLSGNIATKTLTGGGMEQLTEFPLDGDAKISAPLKQLHNQEDKSMQPIETKWNLVRRLKSKSFISRASRTETDAKPQLFGQPLCKICPDNYSLPKPVSEMLVLLRKTGPSTEGVFRKACNTKNMKDIKEQLNSGLEVDLESKPVSLLVGLLKSFLKELPGSLLVSELYDSWMSALDKEDVQERAVETRKVVDELPEHNKLLLQQIVCVLHHILERADTNKMDAHNLAVCIGPTLLQVDDTPLDEQKEKMQKVTDLTEFLIEHWEILGDNIPNLLDIDEDSLSSQHPDSAYDSTDPDGDGEAGESTSSAHGECGSSSSLSPSATTSSWTSDAVFTTKPEFNRRCSEPIILLPADIQSLRSHARSHDDCSVERRDFEEQPLKKQISDDSLLLRGRGGARPVLLFPKLSSFNVDPVPYMESRRIKDCSCSSLESAASNQSEGSVFTSSPVGSPGCSRKTNTTNQASLAMRSQQDITRPIPDERKRSQSMRVATKVLMRTRSLASFNRSSLKKDSQKENPFPCETLQEDSQSEADPTADLVHKARPLSAIEVFKHVDSRLPCQPPTYKQAVQNVGLPPQYKMTVQDAINRRSRPSSVNYDFPSTYSVSEYGDSFPQVGEDKANVVERRQPFRQRAMSESVSVGHHEIISRRCSQPVFEEFSYAKESYV</sequence>
<feature type="domain" description="Rho-GAP" evidence="4">
    <location>
        <begin position="83"/>
        <end position="269"/>
    </location>
</feature>
<feature type="compositionally biased region" description="Polar residues" evidence="3">
    <location>
        <begin position="437"/>
        <end position="449"/>
    </location>
</feature>
<dbReference type="InterPro" id="IPR047886">
    <property type="entry name" value="ARHGAP20-like_RhoGAP"/>
</dbReference>
<feature type="region of interest" description="Disordered" evidence="3">
    <location>
        <begin position="279"/>
        <end position="328"/>
    </location>
</feature>